<sequence length="58" mass="7125">MFLSFSDYIQTFLRGIHKYLQIMESQLFGFLTYWHPMTPFRNPLKLNYNSVIYEMESH</sequence>
<reference evidence="1" key="2">
    <citation type="journal article" date="2015" name="Fish Shellfish Immunol.">
        <title>Early steps in the European eel (Anguilla anguilla)-Vibrio vulnificus interaction in the gills: Role of the RtxA13 toxin.</title>
        <authorList>
            <person name="Callol A."/>
            <person name="Pajuelo D."/>
            <person name="Ebbesson L."/>
            <person name="Teles M."/>
            <person name="MacKenzie S."/>
            <person name="Amaro C."/>
        </authorList>
    </citation>
    <scope>NUCLEOTIDE SEQUENCE</scope>
</reference>
<name>A0A0E9WI32_ANGAN</name>
<reference evidence="1" key="1">
    <citation type="submission" date="2014-11" db="EMBL/GenBank/DDBJ databases">
        <authorList>
            <person name="Amaro Gonzalez C."/>
        </authorList>
    </citation>
    <scope>NUCLEOTIDE SEQUENCE</scope>
</reference>
<dbReference type="EMBL" id="GBXM01019429">
    <property type="protein sequence ID" value="JAH89148.1"/>
    <property type="molecule type" value="Transcribed_RNA"/>
</dbReference>
<protein>
    <submittedName>
        <fullName evidence="1">Uncharacterized protein</fullName>
    </submittedName>
</protein>
<accession>A0A0E9WI32</accession>
<proteinExistence type="predicted"/>
<evidence type="ECO:0000313" key="1">
    <source>
        <dbReference type="EMBL" id="JAH89148.1"/>
    </source>
</evidence>
<dbReference type="AlphaFoldDB" id="A0A0E9WI32"/>
<organism evidence="1">
    <name type="scientific">Anguilla anguilla</name>
    <name type="common">European freshwater eel</name>
    <name type="synonym">Muraena anguilla</name>
    <dbReference type="NCBI Taxonomy" id="7936"/>
    <lineage>
        <taxon>Eukaryota</taxon>
        <taxon>Metazoa</taxon>
        <taxon>Chordata</taxon>
        <taxon>Craniata</taxon>
        <taxon>Vertebrata</taxon>
        <taxon>Euteleostomi</taxon>
        <taxon>Actinopterygii</taxon>
        <taxon>Neopterygii</taxon>
        <taxon>Teleostei</taxon>
        <taxon>Anguilliformes</taxon>
        <taxon>Anguillidae</taxon>
        <taxon>Anguilla</taxon>
    </lineage>
</organism>